<evidence type="ECO:0000313" key="2">
    <source>
        <dbReference type="EMBL" id="RMB08333.1"/>
    </source>
</evidence>
<dbReference type="Proteomes" id="UP000282007">
    <property type="component" value="Chromosome"/>
</dbReference>
<keyword evidence="4" id="KW-1185">Reference proteome</keyword>
<accession>A0A3M0CX04</accession>
<reference evidence="2" key="3">
    <citation type="submission" date="2018-10" db="EMBL/GenBank/DDBJ databases">
        <authorList>
            <person name="Whitman W."/>
            <person name="Huntemann M."/>
            <person name="Clum A."/>
            <person name="Pillay M."/>
            <person name="Palaniappan K."/>
            <person name="Varghese N."/>
            <person name="Mikhailova N."/>
            <person name="Stamatis D."/>
            <person name="Reddy T."/>
            <person name="Daum C."/>
            <person name="Shapiro N."/>
            <person name="Ivanova N."/>
            <person name="Kyrpides N."/>
            <person name="Woyke T."/>
        </authorList>
    </citation>
    <scope>NUCLEOTIDE SEQUENCE</scope>
    <source>
        <strain evidence="2">CGMCC 1.10124</strain>
    </source>
</reference>
<dbReference type="EMBL" id="CP034145">
    <property type="protein sequence ID" value="AZH24794.1"/>
    <property type="molecule type" value="Genomic_DNA"/>
</dbReference>
<reference evidence="2 3" key="1">
    <citation type="journal article" date="2015" name="Stand. Genomic Sci.">
        <title>Genomic Encyclopedia of Bacterial and Archaeal Type Strains, Phase III: the genomes of soil and plant-associated and newly described type strains.</title>
        <authorList>
            <person name="Whitman W.B."/>
            <person name="Woyke T."/>
            <person name="Klenk H.P."/>
            <person name="Zhou Y."/>
            <person name="Lilburn T.G."/>
            <person name="Beck B.J."/>
            <person name="De Vos P."/>
            <person name="Vandamme P."/>
            <person name="Eisen J.A."/>
            <person name="Garrity G."/>
            <person name="Hugenholtz P."/>
            <person name="Kyrpides N.C."/>
        </authorList>
    </citation>
    <scope>NUCLEOTIDE SEQUENCE [LARGE SCALE GENOMIC DNA]</scope>
    <source>
        <strain evidence="2 3">CGMCC 1.10124</strain>
    </source>
</reference>
<proteinExistence type="predicted"/>
<evidence type="ECO:0000313" key="3">
    <source>
        <dbReference type="Proteomes" id="UP000277326"/>
    </source>
</evidence>
<dbReference type="AlphaFoldDB" id="A0A3M0CX04"/>
<dbReference type="InterPro" id="IPR006311">
    <property type="entry name" value="TAT_signal"/>
</dbReference>
<dbReference type="PROSITE" id="PS51257">
    <property type="entry name" value="PROKAR_LIPOPROTEIN"/>
    <property type="match status" value="1"/>
</dbReference>
<dbReference type="PROSITE" id="PS51318">
    <property type="entry name" value="TAT"/>
    <property type="match status" value="1"/>
</dbReference>
<evidence type="ECO:0000313" key="4">
    <source>
        <dbReference type="Proteomes" id="UP000282007"/>
    </source>
</evidence>
<dbReference type="EMBL" id="REFS01000010">
    <property type="protein sequence ID" value="RMB08333.1"/>
    <property type="molecule type" value="Genomic_DNA"/>
</dbReference>
<gene>
    <name evidence="2" type="ORF">ATH50_3548</name>
    <name evidence="1" type="ORF">DU502_05125</name>
</gene>
<dbReference type="GeneID" id="38470645"/>
<sequence>MNPKTLLSRRSLLRSTLAIGLSTTAGCSGAGSPQRTETDSRVRTAPVVQRIAYESAEMVVTLREAHDVSQLNLIAPDGSLFAQTPVATGATSARIQILDIKPGIGGYEHYEPGRYELVAIQESGSQSITLELRPNVQIVDIRQYLEGEKAVDLGNLVITVENIGTAPTWIYDITYREAPNTAVNRPLVEGAGVPQITVPKSAENLILAPHQKRRYVGSTSPLLLANQKRQNCNESVSMDVIVGVAAGAPLQERIVVMFGGEAHSAGLLGEYVCSDISVVVTENSNLESSKQRKRGAL</sequence>
<dbReference type="OrthoDB" id="190728at2157"/>
<dbReference type="RefSeq" id="WP_124897026.1">
    <property type="nucleotide sequence ID" value="NZ_CP034145.1"/>
</dbReference>
<evidence type="ECO:0000313" key="1">
    <source>
        <dbReference type="EMBL" id="AZH24794.1"/>
    </source>
</evidence>
<name>A0A3M0CX04_9EURY</name>
<protein>
    <submittedName>
        <fullName evidence="2">Uncharacterized protein</fullName>
    </submittedName>
</protein>
<dbReference type="Proteomes" id="UP000277326">
    <property type="component" value="Unassembled WGS sequence"/>
</dbReference>
<dbReference type="KEGG" id="haer:DU502_05125"/>
<organism evidence="2 3">
    <name type="scientific">Haloplanus aerogenes</name>
    <dbReference type="NCBI Taxonomy" id="660522"/>
    <lineage>
        <taxon>Archaea</taxon>
        <taxon>Methanobacteriati</taxon>
        <taxon>Methanobacteriota</taxon>
        <taxon>Stenosarchaea group</taxon>
        <taxon>Halobacteria</taxon>
        <taxon>Halobacteriales</taxon>
        <taxon>Haloferacaceae</taxon>
        <taxon>Haloplanus</taxon>
    </lineage>
</organism>
<reference evidence="1 4" key="2">
    <citation type="submission" date="2018-07" db="EMBL/GenBank/DDBJ databases">
        <title>Genome sequences of Haloplanus aerogenes JCM 16430T.</title>
        <authorList>
            <person name="Kim Y.B."/>
            <person name="Roh S.W."/>
        </authorList>
    </citation>
    <scope>NUCLEOTIDE SEQUENCE [LARGE SCALE GENOMIC DNA]</scope>
    <source>
        <strain evidence="1 4">JCM 16430</strain>
    </source>
</reference>